<dbReference type="AlphaFoldDB" id="A0A3N9X295"/>
<dbReference type="Pfam" id="PF08044">
    <property type="entry name" value="DUF1707"/>
    <property type="match status" value="1"/>
</dbReference>
<organism evidence="3 4">
    <name type="scientific">Micromonospora inaquosa</name>
    <dbReference type="NCBI Taxonomy" id="2203716"/>
    <lineage>
        <taxon>Bacteria</taxon>
        <taxon>Bacillati</taxon>
        <taxon>Actinomycetota</taxon>
        <taxon>Actinomycetes</taxon>
        <taxon>Micromonosporales</taxon>
        <taxon>Micromonosporaceae</taxon>
        <taxon>Micromonospora</taxon>
    </lineage>
</organism>
<feature type="transmembrane region" description="Helical" evidence="1">
    <location>
        <begin position="101"/>
        <end position="119"/>
    </location>
</feature>
<dbReference type="Proteomes" id="UP000282312">
    <property type="component" value="Unassembled WGS sequence"/>
</dbReference>
<keyword evidence="1" id="KW-0472">Membrane</keyword>
<dbReference type="EMBL" id="QGSZ01000126">
    <property type="protein sequence ID" value="RQX07070.1"/>
    <property type="molecule type" value="Genomic_DNA"/>
</dbReference>
<evidence type="ECO:0000256" key="1">
    <source>
        <dbReference type="SAM" id="Phobius"/>
    </source>
</evidence>
<keyword evidence="4" id="KW-1185">Reference proteome</keyword>
<comment type="caution">
    <text evidence="3">The sequence shown here is derived from an EMBL/GenBank/DDBJ whole genome shotgun (WGS) entry which is preliminary data.</text>
</comment>
<dbReference type="PANTHER" id="PTHR40763:SF4">
    <property type="entry name" value="DUF1707 DOMAIN-CONTAINING PROTEIN"/>
    <property type="match status" value="1"/>
</dbReference>
<name>A0A3N9X295_9ACTN</name>
<proteinExistence type="predicted"/>
<reference evidence="3 4" key="1">
    <citation type="submission" date="2018-05" db="EMBL/GenBank/DDBJ databases">
        <title>Micromonospora from Atacama Desert.</title>
        <authorList>
            <person name="Carro L."/>
            <person name="Goodfellow M."/>
            <person name="Klenk H.-P."/>
        </authorList>
    </citation>
    <scope>NUCLEOTIDE SEQUENCE [LARGE SCALE GENOMIC DNA]</scope>
    <source>
        <strain evidence="3 4">LB39</strain>
    </source>
</reference>
<sequence>MLVNDIRVSNRDREAVVVRLSVAASEGRLTFAEFEDRSAHAYAAKTYGELDVLVADLPMLARGEAVVVRNRAGVARAHEGTALSFLALAAGWAWVPMYGHLHVVLFPGVAGVVFGLFGLRANASHFWRALATLGVLGGSLCVALQVAWAVYHLLD</sequence>
<dbReference type="InterPro" id="IPR012551">
    <property type="entry name" value="DUF1707_SHOCT-like"/>
</dbReference>
<keyword evidence="1" id="KW-0812">Transmembrane</keyword>
<dbReference type="OrthoDB" id="4772576at2"/>
<dbReference type="PANTHER" id="PTHR40763">
    <property type="entry name" value="MEMBRANE PROTEIN-RELATED"/>
    <property type="match status" value="1"/>
</dbReference>
<feature type="transmembrane region" description="Helical" evidence="1">
    <location>
        <begin position="77"/>
        <end position="95"/>
    </location>
</feature>
<feature type="transmembrane region" description="Helical" evidence="1">
    <location>
        <begin position="126"/>
        <end position="151"/>
    </location>
</feature>
<accession>A0A3N9X295</accession>
<evidence type="ECO:0000313" key="3">
    <source>
        <dbReference type="EMBL" id="RQX07070.1"/>
    </source>
</evidence>
<keyword evidence="1" id="KW-1133">Transmembrane helix</keyword>
<evidence type="ECO:0000313" key="4">
    <source>
        <dbReference type="Proteomes" id="UP000282312"/>
    </source>
</evidence>
<feature type="domain" description="DUF1707" evidence="2">
    <location>
        <begin position="6"/>
        <end position="58"/>
    </location>
</feature>
<protein>
    <recommendedName>
        <fullName evidence="2">DUF1707 domain-containing protein</fullName>
    </recommendedName>
</protein>
<evidence type="ECO:0000259" key="2">
    <source>
        <dbReference type="Pfam" id="PF08044"/>
    </source>
</evidence>
<gene>
    <name evidence="3" type="ORF">DLJ59_03665</name>
</gene>